<protein>
    <submittedName>
        <fullName evidence="1">Uncharacterized protein</fullName>
    </submittedName>
</protein>
<proteinExistence type="predicted"/>
<sequence>MQMKNPSKTRKGSLNNKISDHKISHHSIYSNHRLALKLTRHIWLASTTQEYGQIDWKVIDSDIP</sequence>
<dbReference type="EMBL" id="GBRH01171493">
    <property type="protein sequence ID" value="JAE26403.1"/>
    <property type="molecule type" value="Transcribed_RNA"/>
</dbReference>
<name>A0A0A9H0L1_ARUDO</name>
<reference evidence="1" key="1">
    <citation type="submission" date="2014-09" db="EMBL/GenBank/DDBJ databases">
        <authorList>
            <person name="Magalhaes I.L.F."/>
            <person name="Oliveira U."/>
            <person name="Santos F.R."/>
            <person name="Vidigal T.H.D.A."/>
            <person name="Brescovit A.D."/>
            <person name="Santos A.J."/>
        </authorList>
    </citation>
    <scope>NUCLEOTIDE SEQUENCE</scope>
    <source>
        <tissue evidence="1">Shoot tissue taken approximately 20 cm above the soil surface</tissue>
    </source>
</reference>
<dbReference type="AlphaFoldDB" id="A0A0A9H0L1"/>
<reference evidence="1" key="2">
    <citation type="journal article" date="2015" name="Data Brief">
        <title>Shoot transcriptome of the giant reed, Arundo donax.</title>
        <authorList>
            <person name="Barrero R.A."/>
            <person name="Guerrero F.D."/>
            <person name="Moolhuijzen P."/>
            <person name="Goolsby J.A."/>
            <person name="Tidwell J."/>
            <person name="Bellgard S.E."/>
            <person name="Bellgard M.I."/>
        </authorList>
    </citation>
    <scope>NUCLEOTIDE SEQUENCE</scope>
    <source>
        <tissue evidence="1">Shoot tissue taken approximately 20 cm above the soil surface</tissue>
    </source>
</reference>
<accession>A0A0A9H0L1</accession>
<evidence type="ECO:0000313" key="1">
    <source>
        <dbReference type="EMBL" id="JAE26403.1"/>
    </source>
</evidence>
<organism evidence="1">
    <name type="scientific">Arundo donax</name>
    <name type="common">Giant reed</name>
    <name type="synonym">Donax arundinaceus</name>
    <dbReference type="NCBI Taxonomy" id="35708"/>
    <lineage>
        <taxon>Eukaryota</taxon>
        <taxon>Viridiplantae</taxon>
        <taxon>Streptophyta</taxon>
        <taxon>Embryophyta</taxon>
        <taxon>Tracheophyta</taxon>
        <taxon>Spermatophyta</taxon>
        <taxon>Magnoliopsida</taxon>
        <taxon>Liliopsida</taxon>
        <taxon>Poales</taxon>
        <taxon>Poaceae</taxon>
        <taxon>PACMAD clade</taxon>
        <taxon>Arundinoideae</taxon>
        <taxon>Arundineae</taxon>
        <taxon>Arundo</taxon>
    </lineage>
</organism>